<evidence type="ECO:0000256" key="5">
    <source>
        <dbReference type="SAM" id="Phobius"/>
    </source>
</evidence>
<accession>A0A319CZL0</accession>
<keyword evidence="3 5" id="KW-1133">Transmembrane helix</keyword>
<name>A0A319CZL0_9EURO</name>
<dbReference type="STRING" id="1448320.A0A319CZL0"/>
<dbReference type="GO" id="GO:0022857">
    <property type="term" value="F:transmembrane transporter activity"/>
    <property type="evidence" value="ECO:0007669"/>
    <property type="project" value="TreeGrafter"/>
</dbReference>
<dbReference type="PANTHER" id="PTHR23502:SF7">
    <property type="entry name" value="DRUG_PROTON ANTIPORTER YHK8-RELATED"/>
    <property type="match status" value="1"/>
</dbReference>
<protein>
    <submittedName>
        <fullName evidence="6">MFS general substrate transporter</fullName>
    </submittedName>
</protein>
<dbReference type="AlphaFoldDB" id="A0A319CZL0"/>
<feature type="transmembrane region" description="Helical" evidence="5">
    <location>
        <begin position="223"/>
        <end position="248"/>
    </location>
</feature>
<dbReference type="PANTHER" id="PTHR23502">
    <property type="entry name" value="MAJOR FACILITATOR SUPERFAMILY"/>
    <property type="match status" value="1"/>
</dbReference>
<dbReference type="OrthoDB" id="3561359at2759"/>
<dbReference type="Proteomes" id="UP000247810">
    <property type="component" value="Unassembled WGS sequence"/>
</dbReference>
<dbReference type="VEuPathDB" id="FungiDB:BO71DRAFT_433809"/>
<dbReference type="InterPro" id="IPR036259">
    <property type="entry name" value="MFS_trans_sf"/>
</dbReference>
<evidence type="ECO:0000256" key="3">
    <source>
        <dbReference type="ARBA" id="ARBA00022989"/>
    </source>
</evidence>
<gene>
    <name evidence="6" type="ORF">BO71DRAFT_433809</name>
</gene>
<feature type="transmembrane region" description="Helical" evidence="5">
    <location>
        <begin position="91"/>
        <end position="121"/>
    </location>
</feature>
<evidence type="ECO:0000256" key="2">
    <source>
        <dbReference type="ARBA" id="ARBA00022692"/>
    </source>
</evidence>
<proteinExistence type="predicted"/>
<dbReference type="EMBL" id="KZ825981">
    <property type="protein sequence ID" value="PYH90484.1"/>
    <property type="molecule type" value="Genomic_DNA"/>
</dbReference>
<comment type="subcellular location">
    <subcellularLocation>
        <location evidence="1">Membrane</location>
        <topology evidence="1">Multi-pass membrane protein</topology>
    </subcellularLocation>
</comment>
<reference evidence="6 7" key="1">
    <citation type="submission" date="2018-02" db="EMBL/GenBank/DDBJ databases">
        <title>The genomes of Aspergillus section Nigri reveals drivers in fungal speciation.</title>
        <authorList>
            <consortium name="DOE Joint Genome Institute"/>
            <person name="Vesth T.C."/>
            <person name="Nybo J."/>
            <person name="Theobald S."/>
            <person name="Brandl J."/>
            <person name="Frisvad J.C."/>
            <person name="Nielsen K.F."/>
            <person name="Lyhne E.K."/>
            <person name="Kogle M.E."/>
            <person name="Kuo A."/>
            <person name="Riley R."/>
            <person name="Clum A."/>
            <person name="Nolan M."/>
            <person name="Lipzen A."/>
            <person name="Salamov A."/>
            <person name="Henrissat B."/>
            <person name="Wiebenga A."/>
            <person name="De vries R.P."/>
            <person name="Grigoriev I.V."/>
            <person name="Mortensen U.H."/>
            <person name="Andersen M.R."/>
            <person name="Baker S.E."/>
        </authorList>
    </citation>
    <scope>NUCLEOTIDE SEQUENCE [LARGE SCALE GENOMIC DNA]</scope>
    <source>
        <strain evidence="6 7">CBS 707.79</strain>
    </source>
</reference>
<keyword evidence="7" id="KW-1185">Reference proteome</keyword>
<evidence type="ECO:0000256" key="4">
    <source>
        <dbReference type="ARBA" id="ARBA00023136"/>
    </source>
</evidence>
<feature type="transmembrane region" description="Helical" evidence="5">
    <location>
        <begin position="133"/>
        <end position="153"/>
    </location>
</feature>
<evidence type="ECO:0000313" key="6">
    <source>
        <dbReference type="EMBL" id="PYH90484.1"/>
    </source>
</evidence>
<organism evidence="6 7">
    <name type="scientific">Aspergillus ellipticus CBS 707.79</name>
    <dbReference type="NCBI Taxonomy" id="1448320"/>
    <lineage>
        <taxon>Eukaryota</taxon>
        <taxon>Fungi</taxon>
        <taxon>Dikarya</taxon>
        <taxon>Ascomycota</taxon>
        <taxon>Pezizomycotina</taxon>
        <taxon>Eurotiomycetes</taxon>
        <taxon>Eurotiomycetidae</taxon>
        <taxon>Eurotiales</taxon>
        <taxon>Aspergillaceae</taxon>
        <taxon>Aspergillus</taxon>
        <taxon>Aspergillus subgen. Circumdati</taxon>
    </lineage>
</organism>
<dbReference type="Gene3D" id="1.20.1250.20">
    <property type="entry name" value="MFS general substrate transporter like domains"/>
    <property type="match status" value="1"/>
</dbReference>
<keyword evidence="4 5" id="KW-0472">Membrane</keyword>
<dbReference type="GO" id="GO:0005886">
    <property type="term" value="C:plasma membrane"/>
    <property type="evidence" value="ECO:0007669"/>
    <property type="project" value="TreeGrafter"/>
</dbReference>
<keyword evidence="2 5" id="KW-0812">Transmembrane</keyword>
<feature type="transmembrane region" description="Helical" evidence="5">
    <location>
        <begin position="197"/>
        <end position="217"/>
    </location>
</feature>
<dbReference type="SUPFAM" id="SSF103473">
    <property type="entry name" value="MFS general substrate transporter"/>
    <property type="match status" value="1"/>
</dbReference>
<feature type="transmembrane region" description="Helical" evidence="5">
    <location>
        <begin position="31"/>
        <end position="51"/>
    </location>
</feature>
<evidence type="ECO:0000256" key="1">
    <source>
        <dbReference type="ARBA" id="ARBA00004141"/>
    </source>
</evidence>
<sequence length="295" mass="33234">MARLTPRSDFVPLHPEKVPPGIGLAHLYRRWSFYVLIIWTGALLVAIISFPPQTQAEALRKETAEDRWKSPLDKSDQTVTTRIIESIYRPILLLILEPMCLNLCIFSAIFLEILYLFFGAFQLVFGNVYDFTLWQRGCSFLGLLVGMILAILTDPFWRWNYARLERNSTEEKYPPEWRLPPGIPLCTFEPGTGLRSVAIAGAPLVTIGLFIFAWTIYASVHWIGVIIGSAVFGAGTILVYSGIFTFLVDAYPSYAASALAANSFARSSFAGIFPLFGVQMYNRLGYHWATSLQHF</sequence>
<evidence type="ECO:0000313" key="7">
    <source>
        <dbReference type="Proteomes" id="UP000247810"/>
    </source>
</evidence>